<dbReference type="InterPro" id="IPR050706">
    <property type="entry name" value="Cyclic-di-GMP_PDE-like"/>
</dbReference>
<protein>
    <submittedName>
        <fullName evidence="4">EAL domain, c-di-GMP-specific phosphodiesterase class I (Or its enzymatically inactive variant)</fullName>
    </submittedName>
</protein>
<dbReference type="OrthoDB" id="9805474at2"/>
<dbReference type="InterPro" id="IPR035919">
    <property type="entry name" value="EAL_sf"/>
</dbReference>
<evidence type="ECO:0000256" key="1">
    <source>
        <dbReference type="SAM" id="Phobius"/>
    </source>
</evidence>
<dbReference type="InterPro" id="IPR043128">
    <property type="entry name" value="Rev_trsase/Diguanyl_cyclase"/>
</dbReference>
<gene>
    <name evidence="4" type="ORF">SAMN02745243_02977</name>
</gene>
<feature type="transmembrane region" description="Helical" evidence="1">
    <location>
        <begin position="6"/>
        <end position="23"/>
    </location>
</feature>
<dbReference type="PROSITE" id="PS50883">
    <property type="entry name" value="EAL"/>
    <property type="match status" value="1"/>
</dbReference>
<dbReference type="PROSITE" id="PS50887">
    <property type="entry name" value="GGDEF"/>
    <property type="match status" value="1"/>
</dbReference>
<dbReference type="Proteomes" id="UP000184301">
    <property type="component" value="Unassembled WGS sequence"/>
</dbReference>
<accession>A0A1M6SL50</accession>
<dbReference type="AlphaFoldDB" id="A0A1M6SL50"/>
<proteinExistence type="predicted"/>
<evidence type="ECO:0000259" key="2">
    <source>
        <dbReference type="PROSITE" id="PS50883"/>
    </source>
</evidence>
<dbReference type="STRING" id="1121950.SAMN02745243_02977"/>
<dbReference type="SMART" id="SM00052">
    <property type="entry name" value="EAL"/>
    <property type="match status" value="1"/>
</dbReference>
<dbReference type="EMBL" id="FQZY01000050">
    <property type="protein sequence ID" value="SHK45435.1"/>
    <property type="molecule type" value="Genomic_DNA"/>
</dbReference>
<reference evidence="4 5" key="1">
    <citation type="submission" date="2016-11" db="EMBL/GenBank/DDBJ databases">
        <authorList>
            <person name="Jaros S."/>
            <person name="Januszkiewicz K."/>
            <person name="Wedrychowicz H."/>
        </authorList>
    </citation>
    <scope>NUCLEOTIDE SEQUENCE [LARGE SCALE GENOMIC DNA]</scope>
    <source>
        <strain evidence="4 5">DSM 15480</strain>
    </source>
</reference>
<dbReference type="Gene3D" id="3.20.20.450">
    <property type="entry name" value="EAL domain"/>
    <property type="match status" value="1"/>
</dbReference>
<keyword evidence="1" id="KW-0472">Membrane</keyword>
<feature type="transmembrane region" description="Helical" evidence="1">
    <location>
        <begin position="175"/>
        <end position="192"/>
    </location>
</feature>
<name>A0A1M6SL50_9FIRM</name>
<dbReference type="SUPFAM" id="SSF141868">
    <property type="entry name" value="EAL domain-like"/>
    <property type="match status" value="1"/>
</dbReference>
<sequence>MIYNYFFEIAGIFILCIILFDFKNKMKIFKLDSRLFKLLLVISLLESCTDFISSLLLHHTEYVPLSLNVAVAVLFFFLQPAKIYAYCAFSFAYINPHFSSHSWEFRVITLAFLVNTLLGITSPLTNIYFYFDEQKRYWQGSGADWSYYFYFINIAFCLIYVLIHRKRLLIKDTKVAGWVAYIISCGVVIQFLHRSVLVIGLFFALSILYVYLTLENPNDYQDRLTLCANEYGFKIFIDDKCAQKKLFTVLFLDLNRFRYINSIYGIEMGDYLLQKVSAFLESIFPRQIVFRVHNDLFAVAVNEQQETLLPFVQIIINRFRSPWNLPNGKSAMLEPAISLCEYPQYFRTHTEMIQLQANMDRRIKESHDLIFMCSEDAIARRCRRRESVLKILKQALQNETLEIHYQPIIDNRTGTVASLEAISRLCDKELGNIPPDEFIAIAEENGAIIQLGFYVFEKACAFIERLGTDLPDSTVTCIHVNLSTLQFAYPDLTARFKKITEKYHVSPSMIHLELTESTMVESPFIVQNIMDALRAEGFSFSLDDYGTGYSNISYLIRFPFDEIKFDKNMVWSYFKQHDARLIMQNEFQLLHKLKKEIVVEGIETQEQYEEMQRQNIHLFQGYYFSQALDEENCFHYLTNFTLPDPD</sequence>
<feature type="transmembrane region" description="Helical" evidence="1">
    <location>
        <begin position="105"/>
        <end position="125"/>
    </location>
</feature>
<feature type="transmembrane region" description="Helical" evidence="1">
    <location>
        <begin position="69"/>
        <end position="93"/>
    </location>
</feature>
<dbReference type="InterPro" id="IPR001633">
    <property type="entry name" value="EAL_dom"/>
</dbReference>
<evidence type="ECO:0000259" key="3">
    <source>
        <dbReference type="PROSITE" id="PS50887"/>
    </source>
</evidence>
<evidence type="ECO:0000313" key="4">
    <source>
        <dbReference type="EMBL" id="SHK45435.1"/>
    </source>
</evidence>
<dbReference type="Gene3D" id="3.30.70.270">
    <property type="match status" value="1"/>
</dbReference>
<dbReference type="SMART" id="SM00267">
    <property type="entry name" value="GGDEF"/>
    <property type="match status" value="1"/>
</dbReference>
<dbReference type="Pfam" id="PF00990">
    <property type="entry name" value="GGDEF"/>
    <property type="match status" value="1"/>
</dbReference>
<dbReference type="Pfam" id="PF00563">
    <property type="entry name" value="EAL"/>
    <property type="match status" value="1"/>
</dbReference>
<feature type="domain" description="EAL" evidence="2">
    <location>
        <begin position="385"/>
        <end position="641"/>
    </location>
</feature>
<dbReference type="PANTHER" id="PTHR33121:SF79">
    <property type="entry name" value="CYCLIC DI-GMP PHOSPHODIESTERASE PDED-RELATED"/>
    <property type="match status" value="1"/>
</dbReference>
<dbReference type="RefSeq" id="WP_073111866.1">
    <property type="nucleotide sequence ID" value="NZ_FQZY01000050.1"/>
</dbReference>
<feature type="domain" description="GGDEF" evidence="3">
    <location>
        <begin position="245"/>
        <end position="375"/>
    </location>
</feature>
<dbReference type="CDD" id="cd01948">
    <property type="entry name" value="EAL"/>
    <property type="match status" value="1"/>
</dbReference>
<dbReference type="SUPFAM" id="SSF55073">
    <property type="entry name" value="Nucleotide cyclase"/>
    <property type="match status" value="1"/>
</dbReference>
<keyword evidence="1" id="KW-1133">Transmembrane helix</keyword>
<feature type="transmembrane region" description="Helical" evidence="1">
    <location>
        <begin position="35"/>
        <end position="57"/>
    </location>
</feature>
<evidence type="ECO:0000313" key="5">
    <source>
        <dbReference type="Proteomes" id="UP000184301"/>
    </source>
</evidence>
<organism evidence="4 5">
    <name type="scientific">Hespellia stercorisuis DSM 15480</name>
    <dbReference type="NCBI Taxonomy" id="1121950"/>
    <lineage>
        <taxon>Bacteria</taxon>
        <taxon>Bacillati</taxon>
        <taxon>Bacillota</taxon>
        <taxon>Clostridia</taxon>
        <taxon>Lachnospirales</taxon>
        <taxon>Lachnospiraceae</taxon>
        <taxon>Hespellia</taxon>
    </lineage>
</organism>
<dbReference type="InterPro" id="IPR029787">
    <property type="entry name" value="Nucleotide_cyclase"/>
</dbReference>
<dbReference type="PANTHER" id="PTHR33121">
    <property type="entry name" value="CYCLIC DI-GMP PHOSPHODIESTERASE PDEF"/>
    <property type="match status" value="1"/>
</dbReference>
<keyword evidence="5" id="KW-1185">Reference proteome</keyword>
<dbReference type="InterPro" id="IPR000160">
    <property type="entry name" value="GGDEF_dom"/>
</dbReference>
<dbReference type="GO" id="GO:0071111">
    <property type="term" value="F:cyclic-guanylate-specific phosphodiesterase activity"/>
    <property type="evidence" value="ECO:0007669"/>
    <property type="project" value="InterPro"/>
</dbReference>
<feature type="transmembrane region" description="Helical" evidence="1">
    <location>
        <begin position="198"/>
        <end position="214"/>
    </location>
</feature>
<keyword evidence="1" id="KW-0812">Transmembrane</keyword>
<feature type="transmembrane region" description="Helical" evidence="1">
    <location>
        <begin position="145"/>
        <end position="163"/>
    </location>
</feature>